<gene>
    <name evidence="17" type="ORF">FRC0190_01535</name>
    <name evidence="16" type="ORF">P8T80_07785</name>
</gene>
<dbReference type="AlphaFoldDB" id="A0A6I8MI40"/>
<dbReference type="InterPro" id="IPR041489">
    <property type="entry name" value="PDZ_6"/>
</dbReference>
<dbReference type="GO" id="GO:0006508">
    <property type="term" value="P:proteolysis"/>
    <property type="evidence" value="ECO:0007669"/>
    <property type="project" value="UniProtKB-KW"/>
</dbReference>
<evidence type="ECO:0000256" key="10">
    <source>
        <dbReference type="ARBA" id="ARBA00023049"/>
    </source>
</evidence>
<dbReference type="InterPro" id="IPR008915">
    <property type="entry name" value="Peptidase_M50"/>
</dbReference>
<feature type="transmembrane region" description="Helical" evidence="14">
    <location>
        <begin position="6"/>
        <end position="29"/>
    </location>
</feature>
<dbReference type="KEGG" id="crf:FRC0190_01535"/>
<proteinExistence type="inferred from homology"/>
<protein>
    <recommendedName>
        <fullName evidence="4">Zinc metalloprotease Rip1</fullName>
    </recommendedName>
    <alternativeName>
        <fullName evidence="12">S2P endopeptidase</fullName>
    </alternativeName>
    <alternativeName>
        <fullName evidence="13">Site-2-type intramembrane protease</fullName>
    </alternativeName>
</protein>
<evidence type="ECO:0000256" key="5">
    <source>
        <dbReference type="ARBA" id="ARBA00022670"/>
    </source>
</evidence>
<dbReference type="SMART" id="SM00228">
    <property type="entry name" value="PDZ"/>
    <property type="match status" value="1"/>
</dbReference>
<comment type="subcellular location">
    <subcellularLocation>
        <location evidence="2">Membrane</location>
        <topology evidence="2">Multi-pass membrane protein</topology>
    </subcellularLocation>
</comment>
<dbReference type="RefSeq" id="WP_155873304.1">
    <property type="nucleotide sequence ID" value="NZ_CP168248.1"/>
</dbReference>
<keyword evidence="9 14" id="KW-1133">Transmembrane helix</keyword>
<evidence type="ECO:0000256" key="12">
    <source>
        <dbReference type="ARBA" id="ARBA00032214"/>
    </source>
</evidence>
<evidence type="ECO:0000256" key="3">
    <source>
        <dbReference type="ARBA" id="ARBA00007931"/>
    </source>
</evidence>
<dbReference type="PANTHER" id="PTHR42837:SF2">
    <property type="entry name" value="MEMBRANE METALLOPROTEASE ARASP2, CHLOROPLASTIC-RELATED"/>
    <property type="match status" value="1"/>
</dbReference>
<dbReference type="InterPro" id="IPR001478">
    <property type="entry name" value="PDZ"/>
</dbReference>
<dbReference type="EMBL" id="JARUHM010000010">
    <property type="protein sequence ID" value="MDT9411277.1"/>
    <property type="molecule type" value="Genomic_DNA"/>
</dbReference>
<reference evidence="16 19" key="2">
    <citation type="submission" date="2023-03" db="EMBL/GenBank/DDBJ databases">
        <title>Whole genome sequence of the first Corynebacterium rouxii strains isolated in Brazil: a recent member of Corynebacterium diphtheriae complex.</title>
        <authorList>
            <person name="Vieira V."/>
            <person name="Ramos J.N."/>
            <person name="Araujo M.R.B."/>
            <person name="Baio P.V."/>
            <person name="Sant'Anna L.O."/>
            <person name="Veras J.F.C."/>
            <person name="Vieira E.M.D."/>
            <person name="Sousa M.A.B."/>
            <person name="Camargo C.H."/>
            <person name="Sacchi C.T."/>
            <person name="Campos K.R."/>
            <person name="Santos M.B.N."/>
            <person name="Bokermann S."/>
            <person name="Alvim L.B."/>
            <person name="Santos L.S."/>
            <person name="Mattos-Guaraldi A.L."/>
        </authorList>
    </citation>
    <scope>NUCLEOTIDE SEQUENCE [LARGE SCALE GENOMIC DNA]</scope>
    <source>
        <strain evidence="16 19">70862</strain>
    </source>
</reference>
<comment type="cofactor">
    <cofactor evidence="1">
        <name>Zn(2+)</name>
        <dbReference type="ChEBI" id="CHEBI:29105"/>
    </cofactor>
</comment>
<dbReference type="EMBL" id="LR738855">
    <property type="protein sequence ID" value="VZH85583.1"/>
    <property type="molecule type" value="Genomic_DNA"/>
</dbReference>
<feature type="domain" description="PDZ" evidence="15">
    <location>
        <begin position="137"/>
        <end position="206"/>
    </location>
</feature>
<name>A0A6I8MI40_9CORY</name>
<evidence type="ECO:0000313" key="16">
    <source>
        <dbReference type="EMBL" id="MDT9411277.1"/>
    </source>
</evidence>
<feature type="transmembrane region" description="Helical" evidence="14">
    <location>
        <begin position="373"/>
        <end position="394"/>
    </location>
</feature>
<keyword evidence="10" id="KW-0482">Metalloprotease</keyword>
<keyword evidence="6 14" id="KW-0812">Transmembrane</keyword>
<feature type="transmembrane region" description="Helical" evidence="14">
    <location>
        <begin position="98"/>
        <end position="125"/>
    </location>
</feature>
<accession>A0A6I8MI40</accession>
<keyword evidence="19" id="KW-1185">Reference proteome</keyword>
<evidence type="ECO:0000256" key="6">
    <source>
        <dbReference type="ARBA" id="ARBA00022692"/>
    </source>
</evidence>
<dbReference type="GO" id="GO:0016020">
    <property type="term" value="C:membrane"/>
    <property type="evidence" value="ECO:0007669"/>
    <property type="project" value="UniProtKB-SubCell"/>
</dbReference>
<keyword evidence="8" id="KW-0862">Zinc</keyword>
<evidence type="ECO:0000256" key="9">
    <source>
        <dbReference type="ARBA" id="ARBA00022989"/>
    </source>
</evidence>
<evidence type="ECO:0000256" key="11">
    <source>
        <dbReference type="ARBA" id="ARBA00023136"/>
    </source>
</evidence>
<evidence type="ECO:0000256" key="13">
    <source>
        <dbReference type="ARBA" id="ARBA00033476"/>
    </source>
</evidence>
<evidence type="ECO:0000256" key="8">
    <source>
        <dbReference type="ARBA" id="ARBA00022833"/>
    </source>
</evidence>
<keyword evidence="11 14" id="KW-0472">Membrane</keyword>
<dbReference type="Proteomes" id="UP001265983">
    <property type="component" value="Unassembled WGS sequence"/>
</dbReference>
<comment type="similarity">
    <text evidence="3">Belongs to the peptidase M50B family.</text>
</comment>
<dbReference type="Gene3D" id="2.30.42.10">
    <property type="match status" value="1"/>
</dbReference>
<dbReference type="Pfam" id="PF17820">
    <property type="entry name" value="PDZ_6"/>
    <property type="match status" value="1"/>
</dbReference>
<keyword evidence="7" id="KW-0378">Hydrolase</keyword>
<evidence type="ECO:0000256" key="2">
    <source>
        <dbReference type="ARBA" id="ARBA00004141"/>
    </source>
</evidence>
<evidence type="ECO:0000256" key="4">
    <source>
        <dbReference type="ARBA" id="ARBA00019897"/>
    </source>
</evidence>
<dbReference type="Proteomes" id="UP000423525">
    <property type="component" value="Chromosome"/>
</dbReference>
<keyword evidence="5" id="KW-0645">Protease</keyword>
<evidence type="ECO:0000313" key="17">
    <source>
        <dbReference type="EMBL" id="VZH85583.1"/>
    </source>
</evidence>
<evidence type="ECO:0000259" key="15">
    <source>
        <dbReference type="SMART" id="SM00228"/>
    </source>
</evidence>
<evidence type="ECO:0000313" key="18">
    <source>
        <dbReference type="Proteomes" id="UP000423525"/>
    </source>
</evidence>
<evidence type="ECO:0000256" key="7">
    <source>
        <dbReference type="ARBA" id="ARBA00022801"/>
    </source>
</evidence>
<evidence type="ECO:0000256" key="14">
    <source>
        <dbReference type="SAM" id="Phobius"/>
    </source>
</evidence>
<evidence type="ECO:0000313" key="19">
    <source>
        <dbReference type="Proteomes" id="UP001265983"/>
    </source>
</evidence>
<dbReference type="GO" id="GO:0004222">
    <property type="term" value="F:metalloendopeptidase activity"/>
    <property type="evidence" value="ECO:0007669"/>
    <property type="project" value="InterPro"/>
</dbReference>
<organism evidence="17 18">
    <name type="scientific">Corynebacterium rouxii</name>
    <dbReference type="NCBI Taxonomy" id="2719119"/>
    <lineage>
        <taxon>Bacteria</taxon>
        <taxon>Bacillati</taxon>
        <taxon>Actinomycetota</taxon>
        <taxon>Actinomycetes</taxon>
        <taxon>Mycobacteriales</taxon>
        <taxon>Corynebacteriaceae</taxon>
        <taxon>Corynebacterium</taxon>
    </lineage>
</organism>
<reference evidence="17 18" key="1">
    <citation type="submission" date="2019-11" db="EMBL/GenBank/DDBJ databases">
        <authorList>
            <person name="Brisse S."/>
        </authorList>
    </citation>
    <scope>NUCLEOTIDE SEQUENCE [LARGE SCALE GENOMIC DNA]</scope>
    <source>
        <strain evidence="17">FRC0190</strain>
    </source>
</reference>
<evidence type="ECO:0000256" key="1">
    <source>
        <dbReference type="ARBA" id="ARBA00001947"/>
    </source>
</evidence>
<sequence>MASYLLGVVLFATGIAITIALHEWGHFMAARAFGMRVRRFFIGFGPTVASCRRGNTEYGFKAFPLGGFCDIAGMTNQDQVTAEEAPHAMMHKPWWQRIIVLLGGILMNILVGFVTLYCVACVVGLPNLKVDTTPVVGEVSCVPSKQLDATTLSSCEGQGPAARAGIQPGDVIVAIDHKNVDSFTAVRSYVFDKPNQDLTFTIDRDGVRRDVVVRVQEVHRLSTNGDDLVAGAVGVSSAPLKNTVIQYNPLTAVPGAALFSVHMVGATVEGLAQFPAKLPGVAAAIVGGERDHNSPMSVVGASRVGGELVQHSYWSSFFMMLASLNFFLALFNLIPLPPLDGGHIAVVIYEKLRDALRKRRGLKPAGPADYTKLMPLTFAVAGLLLAVGALVIVADVVNPIRLLG</sequence>
<dbReference type="InterPro" id="IPR004387">
    <property type="entry name" value="Pept_M50_Zn"/>
</dbReference>
<dbReference type="InterPro" id="IPR036034">
    <property type="entry name" value="PDZ_sf"/>
</dbReference>
<dbReference type="PANTHER" id="PTHR42837">
    <property type="entry name" value="REGULATOR OF SIGMA-E PROTEASE RSEP"/>
    <property type="match status" value="1"/>
</dbReference>
<dbReference type="Pfam" id="PF02163">
    <property type="entry name" value="Peptidase_M50"/>
    <property type="match status" value="1"/>
</dbReference>
<dbReference type="CDD" id="cd06163">
    <property type="entry name" value="S2P-M50_PDZ_RseP-like"/>
    <property type="match status" value="1"/>
</dbReference>
<dbReference type="SUPFAM" id="SSF50156">
    <property type="entry name" value="PDZ domain-like"/>
    <property type="match status" value="1"/>
</dbReference>